<accession>A0A9X2MMZ2</accession>
<sequence>MSNGTNGLRFDVYERVHLPEDVAGIDELEEIELVPRIQVIDQGDQAVLKGQLLLSGVYRGQEGAAGPYALEHWIPVEISLPMNRVSKLDDISIEIDNFDVDLLSARTLNITGVLSLRGITVEPVREEQAAEWQEESFTAVHQREYQEINEVEQEIEEAPSNALSEAEPGQAEYAYSERAGEATSEEEHYISSVDSREAAQPDEEREITVSSRDQEEDGWIQLNLKGRENEPSTEAQPQEEQLNAQQGVSQLTSLYSQFQPPSAQPPSEREPAPIAEPAVAEASEPADQPEYRPEAAIEIQAEASQEQETEAAGEWELSQAASSLQQAAEPEPEPRKPQEVQIAFSGKRAIGSEEEQGGLGFRSILQSSRREQAARQAAEEIESQQAAEAKRDQTAEEEIEWKRLFLSKQSEENEFRKIRMCIVQREETLEQIALRYSLNPREILIHNGLHESSVAEGQLLYIPR</sequence>
<gene>
    <name evidence="4" type="ORF">NQZ67_01885</name>
</gene>
<dbReference type="InterPro" id="IPR036779">
    <property type="entry name" value="LysM_dom_sf"/>
</dbReference>
<protein>
    <submittedName>
        <fullName evidence="4">LysM peptidoglycan-binding domain-containing protein</fullName>
    </submittedName>
</protein>
<dbReference type="InterPro" id="IPR018392">
    <property type="entry name" value="LysM"/>
</dbReference>
<feature type="compositionally biased region" description="Low complexity" evidence="1">
    <location>
        <begin position="314"/>
        <end position="328"/>
    </location>
</feature>
<evidence type="ECO:0000259" key="3">
    <source>
        <dbReference type="Pfam" id="PF20918"/>
    </source>
</evidence>
<dbReference type="RefSeq" id="WP_257442207.1">
    <property type="nucleotide sequence ID" value="NZ_JANIPJ010000001.1"/>
</dbReference>
<evidence type="ECO:0000313" key="5">
    <source>
        <dbReference type="Proteomes" id="UP001141950"/>
    </source>
</evidence>
<proteinExistence type="predicted"/>
<name>A0A9X2MMZ2_9BACL</name>
<feature type="domain" description="LysM" evidence="2">
    <location>
        <begin position="422"/>
        <end position="463"/>
    </location>
</feature>
<evidence type="ECO:0000313" key="4">
    <source>
        <dbReference type="EMBL" id="MCR2802621.1"/>
    </source>
</evidence>
<feature type="region of interest" description="Disordered" evidence="1">
    <location>
        <begin position="156"/>
        <end position="394"/>
    </location>
</feature>
<dbReference type="SUPFAM" id="SSF54106">
    <property type="entry name" value="LysM domain"/>
    <property type="match status" value="1"/>
</dbReference>
<evidence type="ECO:0000256" key="1">
    <source>
        <dbReference type="SAM" id="MobiDB-lite"/>
    </source>
</evidence>
<dbReference type="Proteomes" id="UP001141950">
    <property type="component" value="Unassembled WGS sequence"/>
</dbReference>
<dbReference type="EMBL" id="JANIPJ010000001">
    <property type="protein sequence ID" value="MCR2802621.1"/>
    <property type="molecule type" value="Genomic_DNA"/>
</dbReference>
<feature type="compositionally biased region" description="Polar residues" evidence="1">
    <location>
        <begin position="232"/>
        <end position="255"/>
    </location>
</feature>
<dbReference type="AlphaFoldDB" id="A0A9X2MMZ2"/>
<organism evidence="4 5">
    <name type="scientific">Paenibacillus soyae</name>
    <dbReference type="NCBI Taxonomy" id="2969249"/>
    <lineage>
        <taxon>Bacteria</taxon>
        <taxon>Bacillati</taxon>
        <taxon>Bacillota</taxon>
        <taxon>Bacilli</taxon>
        <taxon>Bacillales</taxon>
        <taxon>Paenibacillaceae</taxon>
        <taxon>Paenibacillus</taxon>
    </lineage>
</organism>
<dbReference type="Pfam" id="PF01476">
    <property type="entry name" value="LysM"/>
    <property type="match status" value="1"/>
</dbReference>
<dbReference type="InterPro" id="IPR048862">
    <property type="entry name" value="SPOCS_spoVID_N"/>
</dbReference>
<feature type="compositionally biased region" description="Low complexity" evidence="1">
    <location>
        <begin position="272"/>
        <end position="286"/>
    </location>
</feature>
<feature type="compositionally biased region" description="Basic and acidic residues" evidence="1">
    <location>
        <begin position="185"/>
        <end position="199"/>
    </location>
</feature>
<evidence type="ECO:0000259" key="2">
    <source>
        <dbReference type="Pfam" id="PF01476"/>
    </source>
</evidence>
<keyword evidence="5" id="KW-1185">Reference proteome</keyword>
<feature type="domain" description="Stage VI sporulation protein D N-terminal" evidence="3">
    <location>
        <begin position="8"/>
        <end position="119"/>
    </location>
</feature>
<dbReference type="Pfam" id="PF20918">
    <property type="entry name" value="SPOCS_spoVID-N"/>
    <property type="match status" value="1"/>
</dbReference>
<dbReference type="Gene3D" id="3.10.350.10">
    <property type="entry name" value="LysM domain"/>
    <property type="match status" value="1"/>
</dbReference>
<comment type="caution">
    <text evidence="4">The sequence shown here is derived from an EMBL/GenBank/DDBJ whole genome shotgun (WGS) entry which is preliminary data.</text>
</comment>
<reference evidence="4" key="1">
    <citation type="submission" date="2022-08" db="EMBL/GenBank/DDBJ databases">
        <title>The genomic sequence of strain Paenibacillus sp. SCIV0701.</title>
        <authorList>
            <person name="Zhao H."/>
        </authorList>
    </citation>
    <scope>NUCLEOTIDE SEQUENCE</scope>
    <source>
        <strain evidence="4">SCIV0701</strain>
    </source>
</reference>
<dbReference type="CDD" id="cd00118">
    <property type="entry name" value="LysM"/>
    <property type="match status" value="1"/>
</dbReference>